<evidence type="ECO:0000313" key="2">
    <source>
        <dbReference type="Proteomes" id="UP000244956"/>
    </source>
</evidence>
<organism evidence="1 2">
    <name type="scientific">Marinilabilia rubra</name>
    <dbReference type="NCBI Taxonomy" id="2162893"/>
    <lineage>
        <taxon>Bacteria</taxon>
        <taxon>Pseudomonadati</taxon>
        <taxon>Bacteroidota</taxon>
        <taxon>Bacteroidia</taxon>
        <taxon>Marinilabiliales</taxon>
        <taxon>Marinilabiliaceae</taxon>
        <taxon>Marinilabilia</taxon>
    </lineage>
</organism>
<accession>A0A2U2BBQ9</accession>
<name>A0A2U2BBQ9_9BACT</name>
<dbReference type="EMBL" id="QEWP01000003">
    <property type="protein sequence ID" value="PWE00499.1"/>
    <property type="molecule type" value="Genomic_DNA"/>
</dbReference>
<gene>
    <name evidence="1" type="ORF">DDZ16_06105</name>
</gene>
<protein>
    <submittedName>
        <fullName evidence="1">Uncharacterized protein</fullName>
    </submittedName>
</protein>
<proteinExistence type="predicted"/>
<dbReference type="AlphaFoldDB" id="A0A2U2BBQ9"/>
<comment type="caution">
    <text evidence="1">The sequence shown here is derived from an EMBL/GenBank/DDBJ whole genome shotgun (WGS) entry which is preliminary data.</text>
</comment>
<evidence type="ECO:0000313" key="1">
    <source>
        <dbReference type="EMBL" id="PWE00499.1"/>
    </source>
</evidence>
<keyword evidence="2" id="KW-1185">Reference proteome</keyword>
<sequence>MPFGGVGTDVVFNGAIRFFIPDNVVMVIRMPQWFLSIKLLDWQFFLINKVVYRIYSSRFESRNKRRDRPWRTF</sequence>
<reference evidence="1 2" key="1">
    <citation type="submission" date="2018-05" db="EMBL/GenBank/DDBJ databases">
        <title>Marinilabilia rubrum sp. nov., isolated from saltern sediment.</title>
        <authorList>
            <person name="Zhang R."/>
        </authorList>
    </citation>
    <scope>NUCLEOTIDE SEQUENCE [LARGE SCALE GENOMIC DNA]</scope>
    <source>
        <strain evidence="1 2">WTE16</strain>
    </source>
</reference>
<dbReference type="Proteomes" id="UP000244956">
    <property type="component" value="Unassembled WGS sequence"/>
</dbReference>